<dbReference type="InterPro" id="IPR035919">
    <property type="entry name" value="EAL_sf"/>
</dbReference>
<dbReference type="Gene3D" id="3.30.70.270">
    <property type="match status" value="1"/>
</dbReference>
<dbReference type="PANTHER" id="PTHR33121:SF79">
    <property type="entry name" value="CYCLIC DI-GMP PHOSPHODIESTERASE PDED-RELATED"/>
    <property type="match status" value="1"/>
</dbReference>
<sequence length="646" mass="73593">MVWNLVGEWLSLTMICIIILYSRRSHYTFSLRDQIFNLSLWVIFVSIFCTLSSTYMLYNYQNLPLWLVSGTTTLYFAVTPLIAIVYFYYTAAVLCYDQKAKAIHPLWYFCCFPYLLYLAMVLTNPWHGLIYQVTPGVGYTQGSAIAITYLVFYVYCLGCLILTIALRRRVERRVMAILLVFPVIAFIFVFLQKFFPHVILTGSASMISALILYLYLQSTRLSIDPLTGLLNRSVFLKDATAVIQANRPACAVVVSLNEFKNVNAHFGQQTGDALLCQLALFLKATLGDIPVYRTSGDRFTFMLTGTDLPRTEDLLTQIHDRFDQAWQMDMVELRTSAAIAVADIAYAEGSLDTAIRGMEYALAECKKNPEMLYCRYEPQLRAAENRREAVKAALKKALVSDGFELLYQPIWSVEDQRFTQAEALLRLKQKEIPHLYPDEFIPVAEETGLIVEITYHILKKVCDFFQIMDARSDTLVPLDRISVNFSFLQFLQPDLKERILDILAQGNVSPSRIKIELTERILIESTDLITRFMEDISSEGIGFALDDFGVGYSNTEALLSLPFDAIKLDKGLVWTVMGNPDSEHFLRHLVHGFLALDRHVVAEGVETQEQLDYIVQCGCNLIQGYFFSKPLEENTFLDFLQASSRA</sequence>
<dbReference type="SUPFAM" id="SSF141868">
    <property type="entry name" value="EAL domain-like"/>
    <property type="match status" value="1"/>
</dbReference>
<dbReference type="OrthoDB" id="9805474at2"/>
<evidence type="ECO:0000259" key="2">
    <source>
        <dbReference type="PROSITE" id="PS50883"/>
    </source>
</evidence>
<feature type="transmembrane region" description="Helical" evidence="1">
    <location>
        <begin position="173"/>
        <end position="191"/>
    </location>
</feature>
<dbReference type="Pfam" id="PF00563">
    <property type="entry name" value="EAL"/>
    <property type="match status" value="1"/>
</dbReference>
<dbReference type="SUPFAM" id="SSF55073">
    <property type="entry name" value="Nucleotide cyclase"/>
    <property type="match status" value="1"/>
</dbReference>
<feature type="transmembrane region" description="Helical" evidence="1">
    <location>
        <begin position="106"/>
        <end position="126"/>
    </location>
</feature>
<keyword evidence="1" id="KW-0472">Membrane</keyword>
<evidence type="ECO:0000313" key="4">
    <source>
        <dbReference type="EMBL" id="SDX29197.1"/>
    </source>
</evidence>
<dbReference type="GO" id="GO:0071111">
    <property type="term" value="F:cyclic-guanylate-specific phosphodiesterase activity"/>
    <property type="evidence" value="ECO:0007669"/>
    <property type="project" value="InterPro"/>
</dbReference>
<keyword evidence="1" id="KW-0812">Transmembrane</keyword>
<dbReference type="InterPro" id="IPR050706">
    <property type="entry name" value="Cyclic-di-GMP_PDE-like"/>
</dbReference>
<name>A0A1H3AHK3_EUBBA</name>
<organism evidence="4 5">
    <name type="scientific">Eubacterium barkeri</name>
    <name type="common">Clostridium barkeri</name>
    <dbReference type="NCBI Taxonomy" id="1528"/>
    <lineage>
        <taxon>Bacteria</taxon>
        <taxon>Bacillati</taxon>
        <taxon>Bacillota</taxon>
        <taxon>Clostridia</taxon>
        <taxon>Eubacteriales</taxon>
        <taxon>Eubacteriaceae</taxon>
        <taxon>Eubacterium</taxon>
    </lineage>
</organism>
<dbReference type="CDD" id="cd01949">
    <property type="entry name" value="GGDEF"/>
    <property type="match status" value="1"/>
</dbReference>
<feature type="transmembrane region" description="Helical" evidence="1">
    <location>
        <begin position="146"/>
        <end position="166"/>
    </location>
</feature>
<feature type="transmembrane region" description="Helical" evidence="1">
    <location>
        <begin position="6"/>
        <end position="23"/>
    </location>
</feature>
<dbReference type="NCBIfam" id="TIGR00254">
    <property type="entry name" value="GGDEF"/>
    <property type="match status" value="1"/>
</dbReference>
<keyword evidence="1" id="KW-1133">Transmembrane helix</keyword>
<dbReference type="Proteomes" id="UP000199652">
    <property type="component" value="Unassembled WGS sequence"/>
</dbReference>
<dbReference type="PANTHER" id="PTHR33121">
    <property type="entry name" value="CYCLIC DI-GMP PHOSPHODIESTERASE PDEF"/>
    <property type="match status" value="1"/>
</dbReference>
<feature type="transmembrane region" description="Helical" evidence="1">
    <location>
        <begin position="73"/>
        <end position="94"/>
    </location>
</feature>
<evidence type="ECO:0000259" key="3">
    <source>
        <dbReference type="PROSITE" id="PS50887"/>
    </source>
</evidence>
<dbReference type="SMART" id="SM00052">
    <property type="entry name" value="EAL"/>
    <property type="match status" value="1"/>
</dbReference>
<feature type="domain" description="EAL" evidence="2">
    <location>
        <begin position="387"/>
        <end position="644"/>
    </location>
</feature>
<dbReference type="RefSeq" id="WP_090242230.1">
    <property type="nucleotide sequence ID" value="NZ_FNOU01000001.1"/>
</dbReference>
<feature type="transmembrane region" description="Helical" evidence="1">
    <location>
        <begin position="35"/>
        <end position="58"/>
    </location>
</feature>
<reference evidence="5" key="1">
    <citation type="submission" date="2016-10" db="EMBL/GenBank/DDBJ databases">
        <authorList>
            <person name="Varghese N."/>
            <person name="Submissions S."/>
        </authorList>
    </citation>
    <scope>NUCLEOTIDE SEQUENCE [LARGE SCALE GENOMIC DNA]</scope>
    <source>
        <strain evidence="5">VPI 5359</strain>
    </source>
</reference>
<dbReference type="InterPro" id="IPR001633">
    <property type="entry name" value="EAL_dom"/>
</dbReference>
<dbReference type="PROSITE" id="PS50887">
    <property type="entry name" value="GGDEF"/>
    <property type="match status" value="1"/>
</dbReference>
<dbReference type="Pfam" id="PF00990">
    <property type="entry name" value="GGDEF"/>
    <property type="match status" value="1"/>
</dbReference>
<feature type="transmembrane region" description="Helical" evidence="1">
    <location>
        <begin position="197"/>
        <end position="216"/>
    </location>
</feature>
<keyword evidence="5" id="KW-1185">Reference proteome</keyword>
<dbReference type="AlphaFoldDB" id="A0A1H3AHK3"/>
<dbReference type="EMBL" id="FNOU01000001">
    <property type="protein sequence ID" value="SDX29197.1"/>
    <property type="molecule type" value="Genomic_DNA"/>
</dbReference>
<evidence type="ECO:0000256" key="1">
    <source>
        <dbReference type="SAM" id="Phobius"/>
    </source>
</evidence>
<dbReference type="CDD" id="cd01948">
    <property type="entry name" value="EAL"/>
    <property type="match status" value="1"/>
</dbReference>
<protein>
    <submittedName>
        <fullName evidence="4">Diguanylate cyclase (GGDEF) domain-containing protein</fullName>
    </submittedName>
</protein>
<dbReference type="InterPro" id="IPR029787">
    <property type="entry name" value="Nucleotide_cyclase"/>
</dbReference>
<feature type="domain" description="GGDEF" evidence="3">
    <location>
        <begin position="247"/>
        <end position="378"/>
    </location>
</feature>
<dbReference type="PROSITE" id="PS50883">
    <property type="entry name" value="EAL"/>
    <property type="match status" value="1"/>
</dbReference>
<dbReference type="STRING" id="1528.SAMN04488579_10148"/>
<gene>
    <name evidence="4" type="ORF">SAMN04488579_10148</name>
</gene>
<dbReference type="InterPro" id="IPR000160">
    <property type="entry name" value="GGDEF_dom"/>
</dbReference>
<accession>A0A1H3AHK3</accession>
<evidence type="ECO:0000313" key="5">
    <source>
        <dbReference type="Proteomes" id="UP000199652"/>
    </source>
</evidence>
<dbReference type="SMART" id="SM00267">
    <property type="entry name" value="GGDEF"/>
    <property type="match status" value="1"/>
</dbReference>
<dbReference type="InterPro" id="IPR043128">
    <property type="entry name" value="Rev_trsase/Diguanyl_cyclase"/>
</dbReference>
<proteinExistence type="predicted"/>
<dbReference type="Gene3D" id="3.20.20.450">
    <property type="entry name" value="EAL domain"/>
    <property type="match status" value="1"/>
</dbReference>